<dbReference type="RefSeq" id="WP_118319240.1">
    <property type="nucleotide sequence ID" value="NZ_JAXIWR010000060.1"/>
</dbReference>
<reference evidence="1 2" key="1">
    <citation type="submission" date="2018-08" db="EMBL/GenBank/DDBJ databases">
        <title>A genome reference for cultivated species of the human gut microbiota.</title>
        <authorList>
            <person name="Zou Y."/>
            <person name="Xue W."/>
            <person name="Luo G."/>
        </authorList>
    </citation>
    <scope>NUCLEOTIDE SEQUENCE [LARGE SCALE GENOMIC DNA]</scope>
    <source>
        <strain evidence="1 2">AF22-10AC</strain>
    </source>
</reference>
<dbReference type="EMBL" id="QRVM01000006">
    <property type="protein sequence ID" value="RGS48335.1"/>
    <property type="molecule type" value="Genomic_DNA"/>
</dbReference>
<name>A0A412J7J1_9FIRM</name>
<dbReference type="Proteomes" id="UP000285274">
    <property type="component" value="Unassembled WGS sequence"/>
</dbReference>
<comment type="caution">
    <text evidence="1">The sequence shown here is derived from an EMBL/GenBank/DDBJ whole genome shotgun (WGS) entry which is preliminary data.</text>
</comment>
<accession>A0A412J7J1</accession>
<evidence type="ECO:0000313" key="1">
    <source>
        <dbReference type="EMBL" id="RGS48335.1"/>
    </source>
</evidence>
<dbReference type="AlphaFoldDB" id="A0A412J7J1"/>
<proteinExistence type="predicted"/>
<sequence>MSFKVKIQNNRGDWYQIFPDDDVPISFIRVMKEQKATFYEDGTFECSVYEIQPLIDCIEEYIKDKQREFSSSRALRERLSKRKEEMNQGVYKVVLNSMFDLTNDYVPYTRNYKTGYDLYPTWRIIEINAMSWTMFMSYNFIKFIESSIYRADELSFKLKEKERLLVKGIVE</sequence>
<evidence type="ECO:0000313" key="2">
    <source>
        <dbReference type="Proteomes" id="UP000285274"/>
    </source>
</evidence>
<protein>
    <submittedName>
        <fullName evidence="1">Uncharacterized protein</fullName>
    </submittedName>
</protein>
<organism evidence="1 2">
    <name type="scientific">Holdemanella biformis</name>
    <dbReference type="NCBI Taxonomy" id="1735"/>
    <lineage>
        <taxon>Bacteria</taxon>
        <taxon>Bacillati</taxon>
        <taxon>Bacillota</taxon>
        <taxon>Erysipelotrichia</taxon>
        <taxon>Erysipelotrichales</taxon>
        <taxon>Erysipelotrichaceae</taxon>
        <taxon>Holdemanella</taxon>
    </lineage>
</organism>
<gene>
    <name evidence="1" type="ORF">DWX92_02545</name>
</gene>